<evidence type="ECO:0000256" key="2">
    <source>
        <dbReference type="ARBA" id="ARBA00023015"/>
    </source>
</evidence>
<evidence type="ECO:0000313" key="8">
    <source>
        <dbReference type="Proteomes" id="UP001187346"/>
    </source>
</evidence>
<dbReference type="SUPFAM" id="SSF88659">
    <property type="entry name" value="Sigma3 and sigma4 domains of RNA polymerase sigma factors"/>
    <property type="match status" value="1"/>
</dbReference>
<dbReference type="InterPro" id="IPR013325">
    <property type="entry name" value="RNA_pol_sigma_r2"/>
</dbReference>
<dbReference type="RefSeq" id="WP_317769931.1">
    <property type="nucleotide sequence ID" value="NZ_JAWMAJ010000005.1"/>
</dbReference>
<organism evidence="7 8">
    <name type="scientific">Streptomyces prunicolor</name>
    <dbReference type="NCBI Taxonomy" id="67348"/>
    <lineage>
        <taxon>Bacteria</taxon>
        <taxon>Bacillati</taxon>
        <taxon>Actinomycetota</taxon>
        <taxon>Actinomycetes</taxon>
        <taxon>Kitasatosporales</taxon>
        <taxon>Streptomycetaceae</taxon>
        <taxon>Streptomyces</taxon>
    </lineage>
</organism>
<dbReference type="InterPro" id="IPR013249">
    <property type="entry name" value="RNA_pol_sigma70_r4_t2"/>
</dbReference>
<dbReference type="Proteomes" id="UP001187346">
    <property type="component" value="Unassembled WGS sequence"/>
</dbReference>
<dbReference type="PANTHER" id="PTHR43133:SF25">
    <property type="entry name" value="RNA POLYMERASE SIGMA FACTOR RFAY-RELATED"/>
    <property type="match status" value="1"/>
</dbReference>
<keyword evidence="4" id="KW-0804">Transcription</keyword>
<dbReference type="InterPro" id="IPR036388">
    <property type="entry name" value="WH-like_DNA-bd_sf"/>
</dbReference>
<sequence>MRVVMRGDESWRVMKGTGGCRTVRVVESMTEQEARRMQQARFERLARVVVEPLHRYLLRRTSADMVDDVLSETMLVLWRRIDEVPGLGAGALPDPDPDPGDVLPWCYGVARGCLANARRSDGRRLRLVERLIRSHEQSPDRAADHGELHAALDALAAQDREVVQLWAWEGLAPRQIAEATGLTANAVSIRLHRAKKKIAAQLGRKDAEPTGHKRDEGRSSQ</sequence>
<comment type="similarity">
    <text evidence="1">Belongs to the sigma-70 factor family. ECF subfamily.</text>
</comment>
<gene>
    <name evidence="7" type="ORF">R5A26_02510</name>
</gene>
<keyword evidence="8" id="KW-1185">Reference proteome</keyword>
<dbReference type="EMBL" id="JAWMAJ010000005">
    <property type="protein sequence ID" value="MDV7214819.1"/>
    <property type="molecule type" value="Genomic_DNA"/>
</dbReference>
<feature type="compositionally biased region" description="Basic and acidic residues" evidence="5">
    <location>
        <begin position="203"/>
        <end position="221"/>
    </location>
</feature>
<name>A0ABU4F2K8_9ACTN</name>
<reference evidence="7 8" key="1">
    <citation type="submission" date="2023-10" db="EMBL/GenBank/DDBJ databases">
        <title>Characterization of rhizosphere-enriched actinobacteria from wheat plants lab-grown on chernevaya soil.</title>
        <authorList>
            <person name="Tikhonova E.N."/>
            <person name="Konopkin A."/>
            <person name="Kravchenko I.K."/>
        </authorList>
    </citation>
    <scope>NUCLEOTIDE SEQUENCE [LARGE SCALE GENOMIC DNA]</scope>
    <source>
        <strain evidence="7 8">RR29</strain>
    </source>
</reference>
<evidence type="ECO:0000259" key="6">
    <source>
        <dbReference type="Pfam" id="PF08281"/>
    </source>
</evidence>
<keyword evidence="2" id="KW-0805">Transcription regulation</keyword>
<evidence type="ECO:0000256" key="5">
    <source>
        <dbReference type="SAM" id="MobiDB-lite"/>
    </source>
</evidence>
<dbReference type="Pfam" id="PF08281">
    <property type="entry name" value="Sigma70_r4_2"/>
    <property type="match status" value="1"/>
</dbReference>
<proteinExistence type="inferred from homology"/>
<comment type="caution">
    <text evidence="7">The sequence shown here is derived from an EMBL/GenBank/DDBJ whole genome shotgun (WGS) entry which is preliminary data.</text>
</comment>
<dbReference type="NCBIfam" id="TIGR02937">
    <property type="entry name" value="sigma70-ECF"/>
    <property type="match status" value="1"/>
</dbReference>
<dbReference type="InterPro" id="IPR039425">
    <property type="entry name" value="RNA_pol_sigma-70-like"/>
</dbReference>
<feature type="domain" description="RNA polymerase sigma factor 70 region 4 type 2" evidence="6">
    <location>
        <begin position="146"/>
        <end position="198"/>
    </location>
</feature>
<dbReference type="PANTHER" id="PTHR43133">
    <property type="entry name" value="RNA POLYMERASE ECF-TYPE SIGMA FACTO"/>
    <property type="match status" value="1"/>
</dbReference>
<evidence type="ECO:0000313" key="7">
    <source>
        <dbReference type="EMBL" id="MDV7214819.1"/>
    </source>
</evidence>
<accession>A0ABU4F2K8</accession>
<evidence type="ECO:0000256" key="1">
    <source>
        <dbReference type="ARBA" id="ARBA00010641"/>
    </source>
</evidence>
<evidence type="ECO:0000256" key="4">
    <source>
        <dbReference type="ARBA" id="ARBA00023163"/>
    </source>
</evidence>
<protein>
    <submittedName>
        <fullName evidence="7">Sigma-70 family RNA polymerase sigma factor</fullName>
    </submittedName>
</protein>
<dbReference type="Gene3D" id="1.10.1740.10">
    <property type="match status" value="1"/>
</dbReference>
<dbReference type="InterPro" id="IPR014284">
    <property type="entry name" value="RNA_pol_sigma-70_dom"/>
</dbReference>
<dbReference type="InterPro" id="IPR013324">
    <property type="entry name" value="RNA_pol_sigma_r3/r4-like"/>
</dbReference>
<dbReference type="Gene3D" id="1.10.10.10">
    <property type="entry name" value="Winged helix-like DNA-binding domain superfamily/Winged helix DNA-binding domain"/>
    <property type="match status" value="1"/>
</dbReference>
<dbReference type="SUPFAM" id="SSF88946">
    <property type="entry name" value="Sigma2 domain of RNA polymerase sigma factors"/>
    <property type="match status" value="1"/>
</dbReference>
<keyword evidence="3" id="KW-0731">Sigma factor</keyword>
<evidence type="ECO:0000256" key="3">
    <source>
        <dbReference type="ARBA" id="ARBA00023082"/>
    </source>
</evidence>
<feature type="region of interest" description="Disordered" evidence="5">
    <location>
        <begin position="198"/>
        <end position="221"/>
    </location>
</feature>